<dbReference type="RefSeq" id="WP_151053387.1">
    <property type="nucleotide sequence ID" value="NZ_CP044222.1"/>
</dbReference>
<dbReference type="SUPFAM" id="SSF48403">
    <property type="entry name" value="Ankyrin repeat"/>
    <property type="match status" value="1"/>
</dbReference>
<proteinExistence type="predicted"/>
<dbReference type="Proteomes" id="UP000325606">
    <property type="component" value="Chromosome"/>
</dbReference>
<gene>
    <name evidence="2" type="ORF">F5I99_01885</name>
</gene>
<name>A0A5J6LAQ2_9GAMM</name>
<evidence type="ECO:0000313" key="3">
    <source>
        <dbReference type="Proteomes" id="UP000325606"/>
    </source>
</evidence>
<dbReference type="PROSITE" id="PS50088">
    <property type="entry name" value="ANK_REPEAT"/>
    <property type="match status" value="1"/>
</dbReference>
<dbReference type="Pfam" id="PF00023">
    <property type="entry name" value="Ank"/>
    <property type="match status" value="1"/>
</dbReference>
<dbReference type="InterPro" id="IPR036770">
    <property type="entry name" value="Ankyrin_rpt-contain_sf"/>
</dbReference>
<dbReference type="PROSITE" id="PS50297">
    <property type="entry name" value="ANK_REP_REGION"/>
    <property type="match status" value="1"/>
</dbReference>
<keyword evidence="1" id="KW-0040">ANK repeat</keyword>
<dbReference type="EMBL" id="CP044222">
    <property type="protein sequence ID" value="QEW05342.1"/>
    <property type="molecule type" value="Genomic_DNA"/>
</dbReference>
<evidence type="ECO:0000256" key="1">
    <source>
        <dbReference type="PROSITE-ProRule" id="PRU00023"/>
    </source>
</evidence>
<organism evidence="2 3">
    <name type="scientific">Nitrincola iocasae</name>
    <dbReference type="NCBI Taxonomy" id="2614693"/>
    <lineage>
        <taxon>Bacteria</taxon>
        <taxon>Pseudomonadati</taxon>
        <taxon>Pseudomonadota</taxon>
        <taxon>Gammaproteobacteria</taxon>
        <taxon>Oceanospirillales</taxon>
        <taxon>Oceanospirillaceae</taxon>
        <taxon>Nitrincola</taxon>
    </lineage>
</organism>
<accession>A0A5J6LAQ2</accession>
<feature type="repeat" description="ANK" evidence="1">
    <location>
        <begin position="107"/>
        <end position="139"/>
    </location>
</feature>
<dbReference type="KEGG" id="nik:F5I99_01885"/>
<dbReference type="InterPro" id="IPR002110">
    <property type="entry name" value="Ankyrin_rpt"/>
</dbReference>
<keyword evidence="3" id="KW-1185">Reference proteome</keyword>
<dbReference type="AlphaFoldDB" id="A0A5J6LAQ2"/>
<dbReference type="Gene3D" id="1.25.40.20">
    <property type="entry name" value="Ankyrin repeat-containing domain"/>
    <property type="match status" value="1"/>
</dbReference>
<sequence>MKNKMLLAGASVVFLGISSIIFYAISQMSIQHLILCSSNESGTRIPSGLCNYYMLNFRINASDINDLGEGAGLDYILNLESPDKYKIAEIFISRGLDVNGVNHFSNKDVTPLHSSVFYNDVERVNFLIKQGADANIRSEGYEMTALELAEKLHKDNDKEDRSEIIRILSSVSNVHQEVMQ</sequence>
<reference evidence="2 3" key="1">
    <citation type="submission" date="2019-09" db="EMBL/GenBank/DDBJ databases">
        <title>Nitrincola iocasae sp. nov., a bacterium isolated from the sediment collected at a cold seep field in South China Sea.</title>
        <authorList>
            <person name="Zhang H."/>
            <person name="Wang H."/>
            <person name="Li C."/>
        </authorList>
    </citation>
    <scope>NUCLEOTIDE SEQUENCE [LARGE SCALE GENOMIC DNA]</scope>
    <source>
        <strain evidence="2 3">KXZD1103</strain>
    </source>
</reference>
<protein>
    <submittedName>
        <fullName evidence="2">Uncharacterized protein</fullName>
    </submittedName>
</protein>
<evidence type="ECO:0000313" key="2">
    <source>
        <dbReference type="EMBL" id="QEW05342.1"/>
    </source>
</evidence>